<evidence type="ECO:0000313" key="2">
    <source>
        <dbReference type="EMBL" id="KAK6339712.1"/>
    </source>
</evidence>
<dbReference type="AlphaFoldDB" id="A0AAN8RCC2"/>
<gene>
    <name evidence="2" type="ORF">TWF718_009105</name>
</gene>
<evidence type="ECO:0000313" key="3">
    <source>
        <dbReference type="Proteomes" id="UP001313282"/>
    </source>
</evidence>
<evidence type="ECO:0000256" key="1">
    <source>
        <dbReference type="SAM" id="MobiDB-lite"/>
    </source>
</evidence>
<keyword evidence="3" id="KW-1185">Reference proteome</keyword>
<sequence>MPESSRSRSSQYSHTSGQLPPNEAQTKGPGGHKPGPPRDRRGSKTTTRQNKKPRHHKLISGSFFSRSQKKPERGGHGCNSVPQAHPTASDLESNTGASQVQNVDQDEFAAGSSWQTDTEVDDTDRQSILSGFEDIFDRAHDWCTQYSSDQRLSEDKEWWNNTPDKASELSAVLATNSKNPLQFNDLNSYTISELGTAYLCGKITCSLFPLSEPDQYLAIDGASDVDPKDFWTDTQTAKSLLNLEEVVYNLSTNRPHALHKADKWRSKTVTLLSHAADNKGKALNDRGRKFSGDLLESYVKFIGINPTSEDVGEGLKKLVLLATKISRQLRQQPAKYLVGYPTGFSCRHKFRSTKPSSDPDFTPVNYSPLRLNIPLEEQIDECHRPVRYKPDDNRTWVVNRPLLLILRQGARHGEDQPEPSICIKASLLYPPA</sequence>
<organism evidence="2 3">
    <name type="scientific">Orbilia javanica</name>
    <dbReference type="NCBI Taxonomy" id="47235"/>
    <lineage>
        <taxon>Eukaryota</taxon>
        <taxon>Fungi</taxon>
        <taxon>Dikarya</taxon>
        <taxon>Ascomycota</taxon>
        <taxon>Pezizomycotina</taxon>
        <taxon>Orbiliomycetes</taxon>
        <taxon>Orbiliales</taxon>
        <taxon>Orbiliaceae</taxon>
        <taxon>Orbilia</taxon>
    </lineage>
</organism>
<name>A0AAN8RCC2_9PEZI</name>
<accession>A0AAN8RCC2</accession>
<dbReference type="Proteomes" id="UP001313282">
    <property type="component" value="Unassembled WGS sequence"/>
</dbReference>
<reference evidence="2 3" key="1">
    <citation type="submission" date="2019-10" db="EMBL/GenBank/DDBJ databases">
        <authorList>
            <person name="Palmer J.M."/>
        </authorList>
    </citation>
    <scope>NUCLEOTIDE SEQUENCE [LARGE SCALE GENOMIC DNA]</scope>
    <source>
        <strain evidence="2 3">TWF718</strain>
    </source>
</reference>
<dbReference type="EMBL" id="JAVHNR010000006">
    <property type="protein sequence ID" value="KAK6339712.1"/>
    <property type="molecule type" value="Genomic_DNA"/>
</dbReference>
<comment type="caution">
    <text evidence="2">The sequence shown here is derived from an EMBL/GenBank/DDBJ whole genome shotgun (WGS) entry which is preliminary data.</text>
</comment>
<feature type="compositionally biased region" description="Basic residues" evidence="1">
    <location>
        <begin position="49"/>
        <end position="58"/>
    </location>
</feature>
<feature type="region of interest" description="Disordered" evidence="1">
    <location>
        <begin position="1"/>
        <end position="97"/>
    </location>
</feature>
<proteinExistence type="predicted"/>
<protein>
    <submittedName>
        <fullName evidence="2">Uncharacterized protein</fullName>
    </submittedName>
</protein>
<feature type="compositionally biased region" description="Polar residues" evidence="1">
    <location>
        <begin position="11"/>
        <end position="25"/>
    </location>
</feature>